<dbReference type="InterPro" id="IPR026960">
    <property type="entry name" value="RVT-Znf"/>
</dbReference>
<name>A0A484K8X7_9ASTE</name>
<dbReference type="PANTHER" id="PTHR33116:SF84">
    <property type="entry name" value="RNA-DIRECTED DNA POLYMERASE"/>
    <property type="match status" value="1"/>
</dbReference>
<gene>
    <name evidence="2" type="ORF">CCAM_LOCUS4207</name>
</gene>
<dbReference type="Proteomes" id="UP000595140">
    <property type="component" value="Unassembled WGS sequence"/>
</dbReference>
<feature type="domain" description="Reverse transcriptase zinc-binding" evidence="1">
    <location>
        <begin position="282"/>
        <end position="361"/>
    </location>
</feature>
<keyword evidence="3" id="KW-1185">Reference proteome</keyword>
<dbReference type="AlphaFoldDB" id="A0A484K8X7"/>
<evidence type="ECO:0000259" key="1">
    <source>
        <dbReference type="Pfam" id="PF13966"/>
    </source>
</evidence>
<evidence type="ECO:0000313" key="3">
    <source>
        <dbReference type="Proteomes" id="UP000595140"/>
    </source>
</evidence>
<dbReference type="PANTHER" id="PTHR33116">
    <property type="entry name" value="REVERSE TRANSCRIPTASE ZINC-BINDING DOMAIN-CONTAINING PROTEIN-RELATED-RELATED"/>
    <property type="match status" value="1"/>
</dbReference>
<dbReference type="OrthoDB" id="1938625at2759"/>
<organism evidence="2 3">
    <name type="scientific">Cuscuta campestris</name>
    <dbReference type="NCBI Taxonomy" id="132261"/>
    <lineage>
        <taxon>Eukaryota</taxon>
        <taxon>Viridiplantae</taxon>
        <taxon>Streptophyta</taxon>
        <taxon>Embryophyta</taxon>
        <taxon>Tracheophyta</taxon>
        <taxon>Spermatophyta</taxon>
        <taxon>Magnoliopsida</taxon>
        <taxon>eudicotyledons</taxon>
        <taxon>Gunneridae</taxon>
        <taxon>Pentapetalae</taxon>
        <taxon>asterids</taxon>
        <taxon>lamiids</taxon>
        <taxon>Solanales</taxon>
        <taxon>Convolvulaceae</taxon>
        <taxon>Cuscuteae</taxon>
        <taxon>Cuscuta</taxon>
        <taxon>Cuscuta subgen. Grammica</taxon>
        <taxon>Cuscuta sect. Cleistogrammica</taxon>
    </lineage>
</organism>
<accession>A0A484K8X7</accession>
<proteinExistence type="predicted"/>
<reference evidence="2 3" key="1">
    <citation type="submission" date="2018-04" db="EMBL/GenBank/DDBJ databases">
        <authorList>
            <person name="Vogel A."/>
        </authorList>
    </citation>
    <scope>NUCLEOTIDE SEQUENCE [LARGE SCALE GENOMIC DNA]</scope>
</reference>
<evidence type="ECO:0000313" key="2">
    <source>
        <dbReference type="EMBL" id="VFQ62431.1"/>
    </source>
</evidence>
<protein>
    <recommendedName>
        <fullName evidence="1">Reverse transcriptase zinc-binding domain-containing protein</fullName>
    </recommendedName>
</protein>
<sequence length="437" mass="51910">MVMEYFTRVLVQYAEKFKLRFHPMCKDIKLINLWFADDLIVICRPDEKSIKCVMEVLAHFKKTTGLSINHGKSQIVMAGVNHKEKKKLIDMTKITKGKLPFTHLGCPISANKLSNVDCDVFIEKLTSRITSWATKHLSYVGRARLINSVLFGIINFWYRIFIIPGRVMKKVQALCRNYLWGVADHYKRVPLVNWEDTCKPKGNGGLRFRNLNAWNKALVMKLNWDIANKKDNLWVRWIHSRYIKGMEFWNYNPKQDTCYYWKRMIKVRSEFEGMINIGEYTPEEGYLWLLGQPPKIEWVNLVWNRLTIPKHQFNMWLILKNRLQTRQRLGKFLNIDTKCLFCDFGEEDINHLFWDCPFAKELISKVLEPMGCILQAASFHEYYIKLSKHGTRRERRIWIATWAATCYTIWKARNTKWHQKEEMSVEECGAYTQMLII</sequence>
<dbReference type="EMBL" id="OOIL02000230">
    <property type="protein sequence ID" value="VFQ62431.1"/>
    <property type="molecule type" value="Genomic_DNA"/>
</dbReference>
<dbReference type="Pfam" id="PF13966">
    <property type="entry name" value="zf-RVT"/>
    <property type="match status" value="1"/>
</dbReference>